<keyword evidence="3 6" id="KW-0732">Signal</keyword>
<comment type="function">
    <text evidence="6">Salivary chemokine-binding protein which binds to host chemokines.</text>
</comment>
<feature type="signal peptide" evidence="7">
    <location>
        <begin position="1"/>
        <end position="27"/>
    </location>
</feature>
<sequence>MNASVLSAICFVCFGLAIVTTIRGTYAATVTMGNKTINIESNSSDWDFGEYDYGNDVCVHDAVNSSCGPVAVGCNMTCLVAEAGVLPHNTLCVANASHTTVKQMPNYTIFTCLLGSCINGSCVSSGTTTFCEKFPVMTVSVANSSV</sequence>
<dbReference type="Pfam" id="PF19429">
    <property type="entry name" value="EVA_Class_A"/>
    <property type="match status" value="1"/>
</dbReference>
<evidence type="ECO:0000313" key="8">
    <source>
        <dbReference type="EMBL" id="JAA60749.1"/>
    </source>
</evidence>
<evidence type="ECO:0000256" key="3">
    <source>
        <dbReference type="ARBA" id="ARBA00022729"/>
    </source>
</evidence>
<reference evidence="8" key="2">
    <citation type="journal article" date="2015" name="J. Proteomics">
        <title>Sexual differences in the sialomes of the zebra tick, Rhipicephalus pulchellus.</title>
        <authorList>
            <person name="Tan A.W."/>
            <person name="Francischetti I.M."/>
            <person name="Slovak M."/>
            <person name="Kini R.M."/>
            <person name="Ribeiro J.M."/>
        </authorList>
    </citation>
    <scope>NUCLEOTIDE SEQUENCE</scope>
    <source>
        <tissue evidence="8">Salivary gland</tissue>
    </source>
</reference>
<protein>
    <recommendedName>
        <fullName evidence="6">Evasin</fullName>
    </recommendedName>
</protein>
<evidence type="ECO:0000256" key="2">
    <source>
        <dbReference type="ARBA" id="ARBA00022525"/>
    </source>
</evidence>
<feature type="chain" id="PRO_5003981625" description="Evasin" evidence="7">
    <location>
        <begin position="28"/>
        <end position="146"/>
    </location>
</feature>
<dbReference type="Gene3D" id="2.30.130.100">
    <property type="match status" value="1"/>
</dbReference>
<evidence type="ECO:0000256" key="5">
    <source>
        <dbReference type="ARBA" id="ARBA00023180"/>
    </source>
</evidence>
<reference evidence="8" key="1">
    <citation type="submission" date="2012-11" db="EMBL/GenBank/DDBJ databases">
        <authorList>
            <person name="Lucero-Rivera Y.E."/>
            <person name="Tovar-Ramirez D."/>
        </authorList>
    </citation>
    <scope>NUCLEOTIDE SEQUENCE</scope>
    <source>
        <tissue evidence="8">Salivary gland</tissue>
    </source>
</reference>
<keyword evidence="5 6" id="KW-0325">Glycoprotein</keyword>
<comment type="subcellular location">
    <subcellularLocation>
        <location evidence="1 6">Secreted</location>
    </subcellularLocation>
</comment>
<dbReference type="AlphaFoldDB" id="L7MC41"/>
<evidence type="ECO:0000256" key="6">
    <source>
        <dbReference type="RuleBase" id="RU369006"/>
    </source>
</evidence>
<keyword evidence="4 6" id="KW-1015">Disulfide bond</keyword>
<organism evidence="8">
    <name type="scientific">Rhipicephalus pulchellus</name>
    <name type="common">Yellow backed tick</name>
    <name type="synonym">Dermacentor pulchellus</name>
    <dbReference type="NCBI Taxonomy" id="72859"/>
    <lineage>
        <taxon>Eukaryota</taxon>
        <taxon>Metazoa</taxon>
        <taxon>Ecdysozoa</taxon>
        <taxon>Arthropoda</taxon>
        <taxon>Chelicerata</taxon>
        <taxon>Arachnida</taxon>
        <taxon>Acari</taxon>
        <taxon>Parasitiformes</taxon>
        <taxon>Ixodida</taxon>
        <taxon>Ixodoidea</taxon>
        <taxon>Ixodidae</taxon>
        <taxon>Rhipicephalinae</taxon>
        <taxon>Rhipicephalus</taxon>
        <taxon>Rhipicephalus</taxon>
    </lineage>
</organism>
<dbReference type="GO" id="GO:0019957">
    <property type="term" value="F:C-C chemokine binding"/>
    <property type="evidence" value="ECO:0007669"/>
    <property type="project" value="InterPro"/>
</dbReference>
<name>L7MC41_RHIPC</name>
<dbReference type="EMBL" id="GACK01004285">
    <property type="protein sequence ID" value="JAA60749.1"/>
    <property type="molecule type" value="mRNA"/>
</dbReference>
<accession>L7MC41</accession>
<dbReference type="InterPro" id="IPR045797">
    <property type="entry name" value="EVA_Class_A"/>
</dbReference>
<evidence type="ECO:0000256" key="4">
    <source>
        <dbReference type="ARBA" id="ARBA00023157"/>
    </source>
</evidence>
<evidence type="ECO:0000256" key="7">
    <source>
        <dbReference type="SAM" id="SignalP"/>
    </source>
</evidence>
<dbReference type="GO" id="GO:0005576">
    <property type="term" value="C:extracellular region"/>
    <property type="evidence" value="ECO:0007669"/>
    <property type="project" value="UniProtKB-SubCell"/>
</dbReference>
<proteinExistence type="evidence at transcript level"/>
<keyword evidence="2 6" id="KW-0964">Secreted</keyword>
<evidence type="ECO:0000256" key="1">
    <source>
        <dbReference type="ARBA" id="ARBA00004613"/>
    </source>
</evidence>